<keyword evidence="2" id="KW-1185">Reference proteome</keyword>
<accession>A0ACC2TAM3</accession>
<name>A0ACC2TAM3_9FUNG</name>
<reference evidence="1" key="1">
    <citation type="submission" date="2022-04" db="EMBL/GenBank/DDBJ databases">
        <title>Genome of the entomopathogenic fungus Entomophthora muscae.</title>
        <authorList>
            <person name="Elya C."/>
            <person name="Lovett B.R."/>
            <person name="Lee E."/>
            <person name="Macias A.M."/>
            <person name="Hajek A.E."/>
            <person name="De Bivort B.L."/>
            <person name="Kasson M.T."/>
            <person name="De Fine Licht H.H."/>
            <person name="Stajich J.E."/>
        </authorList>
    </citation>
    <scope>NUCLEOTIDE SEQUENCE</scope>
    <source>
        <strain evidence="1">Berkeley</strain>
    </source>
</reference>
<sequence length="474" mass="51154">MMPLKTLRGFNRKLSTSATLRQEITLKELKAWNSIHNAFISLSDVEKFRVGSETPNEPLKGVSIAVKDNICTKDFPTTCASLTLKDYCPDEDATVVRLLMEKGAFMMGKTNLDEFGMGSSNAASYFGPTFNPFFPEGKHVPGGSSGGSAAAVAAGMCYGALGTDTGGSVRLPAAYCGVVGFKPSYGRISRFGLVAYASSLDTVGILANDIGRVSCLFEAIEGADPKDQTSRRVIKNDTANSSASLSGFKVGIPQEYFMHDLDSHTLKAWRDCIQQLKKTGAELSSVSLPNTKYALPAYYVIALSEASSNLSRYDGVKFGHQSSGCTGFSRFLTQNRDEGFGDEVKRRILLGTYALTSEAIDDYYHQAQKVRRLVKQDFDAAFSHEPTGVDFLLTPTAIGISPKANQKHPTNSAAPYLNDVFTVPASLAGLPAISLPWNPPGTPPVGLQLIAQFDHDNKLLQWADLVARISPAKN</sequence>
<evidence type="ECO:0000313" key="1">
    <source>
        <dbReference type="EMBL" id="KAJ9071516.1"/>
    </source>
</evidence>
<evidence type="ECO:0000313" key="2">
    <source>
        <dbReference type="Proteomes" id="UP001165960"/>
    </source>
</evidence>
<protein>
    <submittedName>
        <fullName evidence="1">Trimeric GatFAB AmidoTransferase(AdT) complex subunit</fullName>
        <ecNumber evidence="1">6.3.5.-</ecNumber>
    </submittedName>
</protein>
<dbReference type="EMBL" id="QTSX02003177">
    <property type="protein sequence ID" value="KAJ9071516.1"/>
    <property type="molecule type" value="Genomic_DNA"/>
</dbReference>
<proteinExistence type="predicted"/>
<organism evidence="1 2">
    <name type="scientific">Entomophthora muscae</name>
    <dbReference type="NCBI Taxonomy" id="34485"/>
    <lineage>
        <taxon>Eukaryota</taxon>
        <taxon>Fungi</taxon>
        <taxon>Fungi incertae sedis</taxon>
        <taxon>Zoopagomycota</taxon>
        <taxon>Entomophthoromycotina</taxon>
        <taxon>Entomophthoromycetes</taxon>
        <taxon>Entomophthorales</taxon>
        <taxon>Entomophthoraceae</taxon>
        <taxon>Entomophthora</taxon>
    </lineage>
</organism>
<dbReference type="Proteomes" id="UP001165960">
    <property type="component" value="Unassembled WGS sequence"/>
</dbReference>
<keyword evidence="1" id="KW-0436">Ligase</keyword>
<comment type="caution">
    <text evidence="1">The sequence shown here is derived from an EMBL/GenBank/DDBJ whole genome shotgun (WGS) entry which is preliminary data.</text>
</comment>
<gene>
    <name evidence="1" type="primary">HER2_4</name>
    <name evidence="1" type="ORF">DSO57_1036112</name>
</gene>
<dbReference type="EC" id="6.3.5.-" evidence="1"/>